<accession>T1FGU0</accession>
<gene>
    <name evidence="2" type="primary">20208039</name>
    <name evidence="1" type="ORF">HELRODRAFT_181273</name>
</gene>
<evidence type="ECO:0000313" key="1">
    <source>
        <dbReference type="EMBL" id="ESN93164.1"/>
    </source>
</evidence>
<dbReference type="CTD" id="20208039"/>
<keyword evidence="3" id="KW-1185">Reference proteome</keyword>
<dbReference type="KEGG" id="hro:HELRODRAFT_181273"/>
<reference evidence="2" key="3">
    <citation type="submission" date="2015-06" db="UniProtKB">
        <authorList>
            <consortium name="EnsemblMetazoa"/>
        </authorList>
    </citation>
    <scope>IDENTIFICATION</scope>
</reference>
<dbReference type="EnsemblMetazoa" id="HelroT181273">
    <property type="protein sequence ID" value="HelroP181273"/>
    <property type="gene ID" value="HelroG181273"/>
</dbReference>
<dbReference type="RefSeq" id="XP_009028762.1">
    <property type="nucleotide sequence ID" value="XM_009030514.1"/>
</dbReference>
<evidence type="ECO:0000313" key="3">
    <source>
        <dbReference type="Proteomes" id="UP000015101"/>
    </source>
</evidence>
<name>T1FGU0_HELRO</name>
<sequence length="556" mass="62820">MVKDYFVDGLFLFMFVLSIQNIKWEPQTDLDVIILGGADWQFRRAGGGNLEDGQQIISTITSGTNNRGLWNFESQVHLKSVADQSEVEDVIRKIHLLGQYNNRFSHRTFGTEISAFLLNESLPLANINIATGALVYGSNEQNISQQSGPNGAEPTKDDLELIDVLWGQDVDLEKTLELTELDQSSRYKLEREMELLLHEKQEEETLEQLVQQEFLDNYFGPSFLSPLNEPTNHFAQEIFQSNLNTPEVILDEHESDNVFFSSHVNSSHQQESLERYHAATTSDVTTSDFTASDFTTSDITAYVLDCDQLNSANYSSGVSVNWSAGCDANEDVSNNILLQNVSLANYPSISFLQGGEWMSHEQLNNSVSTPFTDISGQQHALPIFQLFNNSHASLSSNNTLTEDNLFGLDEIYEFSHDNDLTACKSKDEHENEVHAEEWGSLRREGDDIFCINFNTDSACAVKSDDLSDCSSCESELDVVMENDKFGDIDSFIMGLIEEQSATPERKKVHLDSGRRIRLFDQLFKGKTVFNAALTDYKKFAYLWFMRVFLTNICLRV</sequence>
<proteinExistence type="predicted"/>
<dbReference type="InParanoid" id="T1FGU0"/>
<dbReference type="GeneID" id="20208039"/>
<dbReference type="HOGENOM" id="CLU_490290_0_0_1"/>
<dbReference type="AlphaFoldDB" id="T1FGU0"/>
<protein>
    <submittedName>
        <fullName evidence="1 2">Uncharacterized protein</fullName>
    </submittedName>
</protein>
<organism evidence="2 3">
    <name type="scientific">Helobdella robusta</name>
    <name type="common">Californian leech</name>
    <dbReference type="NCBI Taxonomy" id="6412"/>
    <lineage>
        <taxon>Eukaryota</taxon>
        <taxon>Metazoa</taxon>
        <taxon>Spiralia</taxon>
        <taxon>Lophotrochozoa</taxon>
        <taxon>Annelida</taxon>
        <taxon>Clitellata</taxon>
        <taxon>Hirudinea</taxon>
        <taxon>Rhynchobdellida</taxon>
        <taxon>Glossiphoniidae</taxon>
        <taxon>Helobdella</taxon>
    </lineage>
</organism>
<dbReference type="EMBL" id="AMQM01007528">
    <property type="status" value="NOT_ANNOTATED_CDS"/>
    <property type="molecule type" value="Genomic_DNA"/>
</dbReference>
<reference evidence="3" key="1">
    <citation type="submission" date="2012-12" db="EMBL/GenBank/DDBJ databases">
        <authorList>
            <person name="Hellsten U."/>
            <person name="Grimwood J."/>
            <person name="Chapman J.A."/>
            <person name="Shapiro H."/>
            <person name="Aerts A."/>
            <person name="Otillar R.P."/>
            <person name="Terry A.Y."/>
            <person name="Boore J.L."/>
            <person name="Simakov O."/>
            <person name="Marletaz F."/>
            <person name="Cho S.-J."/>
            <person name="Edsinger-Gonzales E."/>
            <person name="Havlak P."/>
            <person name="Kuo D.-H."/>
            <person name="Larsson T."/>
            <person name="Lv J."/>
            <person name="Arendt D."/>
            <person name="Savage R."/>
            <person name="Osoegawa K."/>
            <person name="de Jong P."/>
            <person name="Lindberg D.R."/>
            <person name="Seaver E.C."/>
            <person name="Weisblat D.A."/>
            <person name="Putnam N.H."/>
            <person name="Grigoriev I.V."/>
            <person name="Rokhsar D.S."/>
        </authorList>
    </citation>
    <scope>NUCLEOTIDE SEQUENCE</scope>
</reference>
<dbReference type="EMBL" id="KB097635">
    <property type="protein sequence ID" value="ESN93164.1"/>
    <property type="molecule type" value="Genomic_DNA"/>
</dbReference>
<dbReference type="Proteomes" id="UP000015101">
    <property type="component" value="Unassembled WGS sequence"/>
</dbReference>
<reference evidence="1 3" key="2">
    <citation type="journal article" date="2013" name="Nature">
        <title>Insights into bilaterian evolution from three spiralian genomes.</title>
        <authorList>
            <person name="Simakov O."/>
            <person name="Marletaz F."/>
            <person name="Cho S.J."/>
            <person name="Edsinger-Gonzales E."/>
            <person name="Havlak P."/>
            <person name="Hellsten U."/>
            <person name="Kuo D.H."/>
            <person name="Larsson T."/>
            <person name="Lv J."/>
            <person name="Arendt D."/>
            <person name="Savage R."/>
            <person name="Osoegawa K."/>
            <person name="de Jong P."/>
            <person name="Grimwood J."/>
            <person name="Chapman J.A."/>
            <person name="Shapiro H."/>
            <person name="Aerts A."/>
            <person name="Otillar R.P."/>
            <person name="Terry A.Y."/>
            <person name="Boore J.L."/>
            <person name="Grigoriev I.V."/>
            <person name="Lindberg D.R."/>
            <person name="Seaver E.C."/>
            <person name="Weisblat D.A."/>
            <person name="Putnam N.H."/>
            <person name="Rokhsar D.S."/>
        </authorList>
    </citation>
    <scope>NUCLEOTIDE SEQUENCE</scope>
</reference>
<evidence type="ECO:0000313" key="2">
    <source>
        <dbReference type="EnsemblMetazoa" id="HelroP181273"/>
    </source>
</evidence>